<dbReference type="EMBL" id="PXYI01000005">
    <property type="protein sequence ID" value="PSJ38987.1"/>
    <property type="molecule type" value="Genomic_DNA"/>
</dbReference>
<keyword evidence="4" id="KW-1185">Reference proteome</keyword>
<accession>A0A2P7QLZ1</accession>
<dbReference type="AlphaFoldDB" id="A0A2P7QLZ1"/>
<protein>
    <submittedName>
        <fullName evidence="3">GIY-YIG nuclease family protein</fullName>
    </submittedName>
</protein>
<dbReference type="OrthoDB" id="287318at2"/>
<dbReference type="RefSeq" id="WP_106514185.1">
    <property type="nucleotide sequence ID" value="NZ_PXYI01000005.1"/>
</dbReference>
<dbReference type="InterPro" id="IPR035901">
    <property type="entry name" value="GIY-YIG_endonuc_sf"/>
</dbReference>
<evidence type="ECO:0000313" key="4">
    <source>
        <dbReference type="Proteomes" id="UP000241167"/>
    </source>
</evidence>
<feature type="domain" description="GIY-YIG" evidence="2">
    <location>
        <begin position="1"/>
        <end position="76"/>
    </location>
</feature>
<evidence type="ECO:0000259" key="2">
    <source>
        <dbReference type="PROSITE" id="PS50164"/>
    </source>
</evidence>
<dbReference type="Gene3D" id="3.40.1440.10">
    <property type="entry name" value="GIY-YIG endonuclease"/>
    <property type="match status" value="1"/>
</dbReference>
<dbReference type="InterPro" id="IPR050190">
    <property type="entry name" value="UPF0213_domain"/>
</dbReference>
<dbReference type="PANTHER" id="PTHR34477">
    <property type="entry name" value="UPF0213 PROTEIN YHBQ"/>
    <property type="match status" value="1"/>
</dbReference>
<dbReference type="PROSITE" id="PS50164">
    <property type="entry name" value="GIY_YIG"/>
    <property type="match status" value="1"/>
</dbReference>
<gene>
    <name evidence="3" type="ORF">C7I55_16935</name>
</gene>
<dbReference type="PANTHER" id="PTHR34477:SF1">
    <property type="entry name" value="UPF0213 PROTEIN YHBQ"/>
    <property type="match status" value="1"/>
</dbReference>
<sequence length="106" mass="11829">MSFWAYMLHCADRTFYVGHTDNLDTRIAQHVTGALGGYTSTRLPVILVWSAEFPSRYEALAAERQIKGWSRAKKLALIRGAWALISALARNKKEEGRASTGSARTE</sequence>
<dbReference type="Pfam" id="PF01541">
    <property type="entry name" value="GIY-YIG"/>
    <property type="match status" value="1"/>
</dbReference>
<evidence type="ECO:0000256" key="1">
    <source>
        <dbReference type="ARBA" id="ARBA00007435"/>
    </source>
</evidence>
<organism evidence="3 4">
    <name type="scientific">Allosphingosinicella deserti</name>
    <dbReference type="NCBI Taxonomy" id="2116704"/>
    <lineage>
        <taxon>Bacteria</taxon>
        <taxon>Pseudomonadati</taxon>
        <taxon>Pseudomonadota</taxon>
        <taxon>Alphaproteobacteria</taxon>
        <taxon>Sphingomonadales</taxon>
        <taxon>Sphingomonadaceae</taxon>
        <taxon>Allosphingosinicella</taxon>
    </lineage>
</organism>
<proteinExistence type="inferred from homology"/>
<comment type="caution">
    <text evidence="3">The sequence shown here is derived from an EMBL/GenBank/DDBJ whole genome shotgun (WGS) entry which is preliminary data.</text>
</comment>
<name>A0A2P7QLZ1_9SPHN</name>
<comment type="similarity">
    <text evidence="1">Belongs to the UPF0213 family.</text>
</comment>
<reference evidence="3 4" key="1">
    <citation type="submission" date="2018-03" db="EMBL/GenBank/DDBJ databases">
        <title>The draft genome of Sphingosinicella sp. GL-C-18.</title>
        <authorList>
            <person name="Liu L."/>
            <person name="Li L."/>
            <person name="Liang L."/>
            <person name="Zhang X."/>
            <person name="Wang T."/>
        </authorList>
    </citation>
    <scope>NUCLEOTIDE SEQUENCE [LARGE SCALE GENOMIC DNA]</scope>
    <source>
        <strain evidence="3 4">GL-C-18</strain>
    </source>
</reference>
<dbReference type="InterPro" id="IPR000305">
    <property type="entry name" value="GIY-YIG_endonuc"/>
</dbReference>
<dbReference type="CDD" id="cd10456">
    <property type="entry name" value="GIY-YIG_UPF0213"/>
    <property type="match status" value="1"/>
</dbReference>
<dbReference type="SUPFAM" id="SSF82771">
    <property type="entry name" value="GIY-YIG endonuclease"/>
    <property type="match status" value="1"/>
</dbReference>
<dbReference type="Proteomes" id="UP000241167">
    <property type="component" value="Unassembled WGS sequence"/>
</dbReference>
<evidence type="ECO:0000313" key="3">
    <source>
        <dbReference type="EMBL" id="PSJ38987.1"/>
    </source>
</evidence>